<protein>
    <submittedName>
        <fullName evidence="2">Uncharacterized protein</fullName>
    </submittedName>
</protein>
<feature type="region of interest" description="Disordered" evidence="1">
    <location>
        <begin position="22"/>
        <end position="47"/>
    </location>
</feature>
<gene>
    <name evidence="2" type="ORF">CBR_g53932</name>
</gene>
<dbReference type="AlphaFoldDB" id="A0A388MBJ0"/>
<name>A0A388MBJ0_CHABU</name>
<evidence type="ECO:0000256" key="1">
    <source>
        <dbReference type="SAM" id="MobiDB-lite"/>
    </source>
</evidence>
<dbReference type="Proteomes" id="UP000265515">
    <property type="component" value="Unassembled WGS sequence"/>
</dbReference>
<dbReference type="Gramene" id="GBG91873">
    <property type="protein sequence ID" value="GBG91873"/>
    <property type="gene ID" value="CBR_g53932"/>
</dbReference>
<reference evidence="2 3" key="1">
    <citation type="journal article" date="2018" name="Cell">
        <title>The Chara Genome: Secondary Complexity and Implications for Plant Terrestrialization.</title>
        <authorList>
            <person name="Nishiyama T."/>
            <person name="Sakayama H."/>
            <person name="Vries J.D."/>
            <person name="Buschmann H."/>
            <person name="Saint-Marcoux D."/>
            <person name="Ullrich K.K."/>
            <person name="Haas F.B."/>
            <person name="Vanderstraeten L."/>
            <person name="Becker D."/>
            <person name="Lang D."/>
            <person name="Vosolsobe S."/>
            <person name="Rombauts S."/>
            <person name="Wilhelmsson P.K.I."/>
            <person name="Janitza P."/>
            <person name="Kern R."/>
            <person name="Heyl A."/>
            <person name="Rumpler F."/>
            <person name="Villalobos L.I.A.C."/>
            <person name="Clay J.M."/>
            <person name="Skokan R."/>
            <person name="Toyoda A."/>
            <person name="Suzuki Y."/>
            <person name="Kagoshima H."/>
            <person name="Schijlen E."/>
            <person name="Tajeshwar N."/>
            <person name="Catarino B."/>
            <person name="Hetherington A.J."/>
            <person name="Saltykova A."/>
            <person name="Bonnot C."/>
            <person name="Breuninger H."/>
            <person name="Symeonidi A."/>
            <person name="Radhakrishnan G.V."/>
            <person name="Van Nieuwerburgh F."/>
            <person name="Deforce D."/>
            <person name="Chang C."/>
            <person name="Karol K.G."/>
            <person name="Hedrich R."/>
            <person name="Ulvskov P."/>
            <person name="Glockner G."/>
            <person name="Delwiche C.F."/>
            <person name="Petrasek J."/>
            <person name="Van de Peer Y."/>
            <person name="Friml J."/>
            <person name="Beilby M."/>
            <person name="Dolan L."/>
            <person name="Kohara Y."/>
            <person name="Sugano S."/>
            <person name="Fujiyama A."/>
            <person name="Delaux P.-M."/>
            <person name="Quint M."/>
            <person name="TheiBen G."/>
            <person name="Hagemann M."/>
            <person name="Harholt J."/>
            <person name="Dunand C."/>
            <person name="Zachgo S."/>
            <person name="Langdale J."/>
            <person name="Maumus F."/>
            <person name="Straeten D.V.D."/>
            <person name="Gould S.B."/>
            <person name="Rensing S.A."/>
        </authorList>
    </citation>
    <scope>NUCLEOTIDE SEQUENCE [LARGE SCALE GENOMIC DNA]</scope>
    <source>
        <strain evidence="2 3">S276</strain>
    </source>
</reference>
<dbReference type="EMBL" id="BFEA01000962">
    <property type="protein sequence ID" value="GBG91873.1"/>
    <property type="molecule type" value="Genomic_DNA"/>
</dbReference>
<evidence type="ECO:0000313" key="2">
    <source>
        <dbReference type="EMBL" id="GBG91873.1"/>
    </source>
</evidence>
<accession>A0A388MBJ0</accession>
<evidence type="ECO:0000313" key="3">
    <source>
        <dbReference type="Proteomes" id="UP000265515"/>
    </source>
</evidence>
<keyword evidence="3" id="KW-1185">Reference proteome</keyword>
<sequence length="187" mass="20150">MKGPPKCDDDVDDCPNKCPGGPNCNKPSPPTKPSCPGGPDCPKPAPPTSGSCDKPLGECDFFFHDHKNEVPTITLVRKGDNHIYVDCGHIVHQDGPDTRPVQTVNSAHCSLLKGGYWDQNKCGHHIYGNGRHIASRHFPSIQNPSHFLNTCIKVQISAAQYKDGGNFNNGHSNPRACIVVKTAGSFA</sequence>
<comment type="caution">
    <text evidence="2">The sequence shown here is derived from an EMBL/GenBank/DDBJ whole genome shotgun (WGS) entry which is preliminary data.</text>
</comment>
<organism evidence="2 3">
    <name type="scientific">Chara braunii</name>
    <name type="common">Braun's stonewort</name>
    <dbReference type="NCBI Taxonomy" id="69332"/>
    <lineage>
        <taxon>Eukaryota</taxon>
        <taxon>Viridiplantae</taxon>
        <taxon>Streptophyta</taxon>
        <taxon>Charophyceae</taxon>
        <taxon>Charales</taxon>
        <taxon>Characeae</taxon>
        <taxon>Chara</taxon>
    </lineage>
</organism>
<proteinExistence type="predicted"/>